<reference evidence="1 2" key="1">
    <citation type="submission" date="2009-01" db="EMBL/GenBank/DDBJ databases">
        <authorList>
            <person name="Qin X."/>
            <person name="Bachman B."/>
            <person name="Battles P."/>
            <person name="Bell A."/>
            <person name="Bess C."/>
            <person name="Bickham C."/>
            <person name="Chaboub L."/>
            <person name="Chen D."/>
            <person name="Coyle M."/>
            <person name="Deiros D.R."/>
            <person name="Dinh H."/>
            <person name="Forbes L."/>
            <person name="Fowler G."/>
            <person name="Francisco L."/>
            <person name="Fu Q."/>
            <person name="Gubbala S."/>
            <person name="Hale W."/>
            <person name="Han Y."/>
            <person name="Hemphill L."/>
            <person name="Highlander S.K."/>
            <person name="Hirani K."/>
            <person name="Hogues M."/>
            <person name="Jackson L."/>
            <person name="Jakkamsetti A."/>
            <person name="Javaid M."/>
            <person name="Jiang H."/>
            <person name="Korchina V."/>
            <person name="Kovar C."/>
            <person name="Lara F."/>
            <person name="Lee S."/>
            <person name="Mata R."/>
            <person name="Mathew T."/>
            <person name="Moen C."/>
            <person name="Morales K."/>
            <person name="Munidasa M."/>
            <person name="Nazareth L."/>
            <person name="Ngo R."/>
            <person name="Nguyen L."/>
            <person name="Okwuonu G."/>
            <person name="Ongeri F."/>
            <person name="Patil S."/>
            <person name="Petrosino J."/>
            <person name="Pham C."/>
            <person name="Pham P."/>
            <person name="Pu L.-L."/>
            <person name="Puazo M."/>
            <person name="Raj R."/>
            <person name="Reid J."/>
            <person name="Rouhana J."/>
            <person name="Saada N."/>
            <person name="Shang Y."/>
            <person name="Simmons D."/>
            <person name="Thornton R."/>
            <person name="Warren J."/>
            <person name="Weissenberger G."/>
            <person name="Zhang J."/>
            <person name="Zhang L."/>
            <person name="Zhou C."/>
            <person name="Zhu D."/>
            <person name="Muzny D."/>
            <person name="Worley K."/>
            <person name="Gibbs R."/>
        </authorList>
    </citation>
    <scope>NUCLEOTIDE SEQUENCE [LARGE SCALE GENOMIC DNA]</scope>
    <source>
        <strain evidence="1 2">ATCC 33300</strain>
    </source>
</reference>
<comment type="caution">
    <text evidence="1">The sequence shown here is derived from an EMBL/GenBank/DDBJ whole genome shotgun (WGS) entry which is preliminary data.</text>
</comment>
<dbReference type="RefSeq" id="WP_003006124.1">
    <property type="nucleotide sequence ID" value="NZ_GG668631.1"/>
</dbReference>
<accession>C2FUH5</accession>
<name>C2FUH5_SPHSI</name>
<dbReference type="Proteomes" id="UP000006241">
    <property type="component" value="Unassembled WGS sequence"/>
</dbReference>
<dbReference type="HOGENOM" id="CLU_703082_0_0_10"/>
<organism evidence="1 2">
    <name type="scientific">Sphingobacterium spiritivorum ATCC 33300</name>
    <dbReference type="NCBI Taxonomy" id="525372"/>
    <lineage>
        <taxon>Bacteria</taxon>
        <taxon>Pseudomonadati</taxon>
        <taxon>Bacteroidota</taxon>
        <taxon>Sphingobacteriia</taxon>
        <taxon>Sphingobacteriales</taxon>
        <taxon>Sphingobacteriaceae</taxon>
        <taxon>Sphingobacterium</taxon>
    </lineage>
</organism>
<feature type="non-terminal residue" evidence="1">
    <location>
        <position position="1"/>
    </location>
</feature>
<sequence length="393" mass="42716">PARQGRQAEAAKIDVVKGGTYKWYAYSYNEAADVPVLPNEANPVFTPSYDKDLLIASSGSNTVTVPGTPGQGSAVDVQVPITFKHALAKVTVRFDASSRTDAITVLNAALNNAAYFNKGTVTLNTTSGALAYNITGQHSVSAINVTLPNNIVSSSFYTLPSGSAISNFQVNIANLTVGPLTASNKTVNFANTIVPAVGKEMIANINILDVTIVSGVYWATGNLYYENGVYKIRNEDTTPRPINAASQYARTDGWNWMSIKPYPTTYDPRNLVDPCKNVLPLNTWRMPTAAEYNTLLPLANSSTTYESASSFGSNFIGYDRFRQNASSKWVQFNKDGSTLTIGTTGGYWTTDYTTIGSYPFQASILYIVNNSKPKVDDYILSGSYYNIRCVLDR</sequence>
<dbReference type="AlphaFoldDB" id="C2FUH5"/>
<evidence type="ECO:0000313" key="1">
    <source>
        <dbReference type="EMBL" id="EEI93405.1"/>
    </source>
</evidence>
<evidence type="ECO:0000313" key="2">
    <source>
        <dbReference type="Proteomes" id="UP000006241"/>
    </source>
</evidence>
<evidence type="ECO:0008006" key="3">
    <source>
        <dbReference type="Google" id="ProtNLM"/>
    </source>
</evidence>
<proteinExistence type="predicted"/>
<gene>
    <name evidence="1" type="ORF">HMPREF0765_0981</name>
</gene>
<dbReference type="EMBL" id="ACHB01000023">
    <property type="protein sequence ID" value="EEI93405.1"/>
    <property type="molecule type" value="Genomic_DNA"/>
</dbReference>
<protein>
    <recommendedName>
        <fullName evidence="3">Fibrobacter succinogene major paralogous domain protein</fullName>
    </recommendedName>
</protein>